<evidence type="ECO:0000256" key="1">
    <source>
        <dbReference type="SAM" id="Phobius"/>
    </source>
</evidence>
<keyword evidence="4" id="KW-1185">Reference proteome</keyword>
<feature type="transmembrane region" description="Helical" evidence="1">
    <location>
        <begin position="107"/>
        <end position="132"/>
    </location>
</feature>
<keyword evidence="1" id="KW-0472">Membrane</keyword>
<feature type="transmembrane region" description="Helical" evidence="1">
    <location>
        <begin position="81"/>
        <end position="101"/>
    </location>
</feature>
<evidence type="ECO:0000313" key="4">
    <source>
        <dbReference type="Proteomes" id="UP000006242"/>
    </source>
</evidence>
<dbReference type="AlphaFoldDB" id="U2G3G3"/>
<dbReference type="EMBL" id="AFNV02000001">
    <property type="protein sequence ID" value="ERJ20668.1"/>
    <property type="molecule type" value="Genomic_DNA"/>
</dbReference>
<dbReference type="Proteomes" id="UP000006242">
    <property type="component" value="Unassembled WGS sequence"/>
</dbReference>
<protein>
    <submittedName>
        <fullName evidence="3">Succinate dehydrogenase cytochrome b subunit family protein</fullName>
    </submittedName>
</protein>
<feature type="domain" description="DUF2231" evidence="2">
    <location>
        <begin position="14"/>
        <end position="131"/>
    </location>
</feature>
<dbReference type="RefSeq" id="WP_006913415.1">
    <property type="nucleotide sequence ID" value="NZ_AFNV02000001.1"/>
</dbReference>
<name>U2G3G3_9GAMM</name>
<reference evidence="3 4" key="2">
    <citation type="journal article" date="2013" name="PLoS ONE">
        <title>INDIGO - INtegrated Data Warehouse of MIcrobial GenOmes with Examples from the Red Sea Extremophiles.</title>
        <authorList>
            <person name="Alam I."/>
            <person name="Antunes A."/>
            <person name="Kamau A.A."/>
            <person name="Ba Alawi W."/>
            <person name="Kalkatawi M."/>
            <person name="Stingl U."/>
            <person name="Bajic V.B."/>
        </authorList>
    </citation>
    <scope>NUCLEOTIDE SEQUENCE [LARGE SCALE GENOMIC DNA]</scope>
    <source>
        <strain evidence="3 4">E1L3A</strain>
    </source>
</reference>
<evidence type="ECO:0000259" key="2">
    <source>
        <dbReference type="Pfam" id="PF09990"/>
    </source>
</evidence>
<keyword evidence="1" id="KW-0812">Transmembrane</keyword>
<keyword evidence="1" id="KW-1133">Transmembrane helix</keyword>
<organism evidence="3 4">
    <name type="scientific">Salinisphaera shabanensis E1L3A</name>
    <dbReference type="NCBI Taxonomy" id="1033802"/>
    <lineage>
        <taxon>Bacteria</taxon>
        <taxon>Pseudomonadati</taxon>
        <taxon>Pseudomonadota</taxon>
        <taxon>Gammaproteobacteria</taxon>
        <taxon>Salinisphaerales</taxon>
        <taxon>Salinisphaeraceae</taxon>
        <taxon>Salinisphaera</taxon>
    </lineage>
</organism>
<comment type="caution">
    <text evidence="3">The sequence shown here is derived from an EMBL/GenBank/DDBJ whole genome shotgun (WGS) entry which is preliminary data.</text>
</comment>
<dbReference type="InterPro" id="IPR019251">
    <property type="entry name" value="DUF2231_TM"/>
</dbReference>
<dbReference type="STRING" id="1033802.SSPSH_000005"/>
<feature type="transmembrane region" description="Helical" evidence="1">
    <location>
        <begin position="49"/>
        <end position="74"/>
    </location>
</feature>
<dbReference type="Pfam" id="PF09990">
    <property type="entry name" value="DUF2231"/>
    <property type="match status" value="1"/>
</dbReference>
<sequence length="141" mass="15070">MTTTAARPYRSGIHPLHGLLLSGSFPLFLGAALSDYAYATSYLVQWSTFASWLIAGALVFTGFAMLCALIGLFRAEHRAPYAIYFGVLLVTWVIGFVNALIHARDVWAMMPTGLVLSVIVAVLACVATLLGFSRLGAGGRS</sequence>
<gene>
    <name evidence="3" type="ORF">SSPSH_000005</name>
</gene>
<accession>U2G3G3</accession>
<dbReference type="eggNOG" id="COG4244">
    <property type="taxonomic scope" value="Bacteria"/>
</dbReference>
<evidence type="ECO:0000313" key="3">
    <source>
        <dbReference type="EMBL" id="ERJ20668.1"/>
    </source>
</evidence>
<dbReference type="OrthoDB" id="2873672at2"/>
<proteinExistence type="predicted"/>
<reference evidence="3 4" key="1">
    <citation type="journal article" date="2011" name="J. Bacteriol.">
        <title>Genome sequence of Salinisphaera shabanensis, a gammaproteobacterium from the harsh, variable environment of the brine-seawater interface of the Shaban Deep in the Red Sea.</title>
        <authorList>
            <person name="Antunes A."/>
            <person name="Alam I."/>
            <person name="Bajic V.B."/>
            <person name="Stingl U."/>
        </authorList>
    </citation>
    <scope>NUCLEOTIDE SEQUENCE [LARGE SCALE GENOMIC DNA]</scope>
    <source>
        <strain evidence="3 4">E1L3A</strain>
    </source>
</reference>